<sequence length="344" mass="37279">MEKSKVYFTNLRTTFDCNLLQKLKKLITAAGIGNIDFTNKYAAIKIHFGEPGNLAFLRPNYAKVVADTVKELGGKPFLTDCNTLYVGGRKNALDHLDAAYENGFSPFSTGCHVLIADGLKGTDETLVPIAGDYVKEAKIGTAIMDADVFISLTHFKGHEATGFGGCLKNIGMGCGSRAGKMEMHSAGKPHIEQEKCIGCGSCQKDCAHSAITITDRKARIDHSKCVGCGRCIGRCPVDAVQPASDEANDVLNYKIAEYTWAVVKDKPCFHISLVMDVSPYCDCHGENDVPILPDVGMFASFDPVALDQACADACLRQQPIPGSHLDEQIHQEGFCDHHDPFINS</sequence>
<dbReference type="SUPFAM" id="SSF54862">
    <property type="entry name" value="4Fe-4S ferredoxins"/>
    <property type="match status" value="1"/>
</dbReference>
<comment type="caution">
    <text evidence="6">The sequence shown here is derived from an EMBL/GenBank/DDBJ whole genome shotgun (WGS) entry which is preliminary data.</text>
</comment>
<evidence type="ECO:0000313" key="7">
    <source>
        <dbReference type="Proteomes" id="UP000824214"/>
    </source>
</evidence>
<keyword evidence="4" id="KW-0411">Iron-sulfur</keyword>
<gene>
    <name evidence="6" type="ORF">H9942_05590</name>
</gene>
<accession>A0A9D2LZD3</accession>
<proteinExistence type="predicted"/>
<feature type="domain" description="4Fe-4S ferredoxin-type" evidence="5">
    <location>
        <begin position="187"/>
        <end position="215"/>
    </location>
</feature>
<keyword evidence="3" id="KW-0408">Iron</keyword>
<dbReference type="Gene3D" id="3.40.50.11440">
    <property type="match status" value="1"/>
</dbReference>
<dbReference type="Pfam" id="PF12838">
    <property type="entry name" value="Fer4_7"/>
    <property type="match status" value="1"/>
</dbReference>
<dbReference type="Pfam" id="PF04015">
    <property type="entry name" value="DUF362"/>
    <property type="match status" value="1"/>
</dbReference>
<evidence type="ECO:0000256" key="1">
    <source>
        <dbReference type="ARBA" id="ARBA00022485"/>
    </source>
</evidence>
<reference evidence="6" key="1">
    <citation type="journal article" date="2021" name="PeerJ">
        <title>Extensive microbial diversity within the chicken gut microbiome revealed by metagenomics and culture.</title>
        <authorList>
            <person name="Gilroy R."/>
            <person name="Ravi A."/>
            <person name="Getino M."/>
            <person name="Pursley I."/>
            <person name="Horton D.L."/>
            <person name="Alikhan N.F."/>
            <person name="Baker D."/>
            <person name="Gharbi K."/>
            <person name="Hall N."/>
            <person name="Watson M."/>
            <person name="Adriaenssens E.M."/>
            <person name="Foster-Nyarko E."/>
            <person name="Jarju S."/>
            <person name="Secka A."/>
            <person name="Antonio M."/>
            <person name="Oren A."/>
            <person name="Chaudhuri R.R."/>
            <person name="La Ragione R."/>
            <person name="Hildebrand F."/>
            <person name="Pallen M.J."/>
        </authorList>
    </citation>
    <scope>NUCLEOTIDE SEQUENCE</scope>
    <source>
        <strain evidence="6">ChiBcolR8-3208</strain>
    </source>
</reference>
<name>A0A9D2LZD3_9FIRM</name>
<evidence type="ECO:0000256" key="2">
    <source>
        <dbReference type="ARBA" id="ARBA00022723"/>
    </source>
</evidence>
<dbReference type="PANTHER" id="PTHR43687:SF1">
    <property type="entry name" value="FERREDOXIN III"/>
    <property type="match status" value="1"/>
</dbReference>
<dbReference type="PROSITE" id="PS00198">
    <property type="entry name" value="4FE4S_FER_1"/>
    <property type="match status" value="1"/>
</dbReference>
<dbReference type="InterPro" id="IPR017896">
    <property type="entry name" value="4Fe4S_Fe-S-bd"/>
</dbReference>
<dbReference type="Gene3D" id="3.30.70.20">
    <property type="match status" value="1"/>
</dbReference>
<dbReference type="PROSITE" id="PS51379">
    <property type="entry name" value="4FE4S_FER_2"/>
    <property type="match status" value="2"/>
</dbReference>
<reference evidence="6" key="2">
    <citation type="submission" date="2021-04" db="EMBL/GenBank/DDBJ databases">
        <authorList>
            <person name="Gilroy R."/>
        </authorList>
    </citation>
    <scope>NUCLEOTIDE SEQUENCE</scope>
    <source>
        <strain evidence="6">ChiBcolR8-3208</strain>
    </source>
</reference>
<dbReference type="AlphaFoldDB" id="A0A9D2LZD3"/>
<evidence type="ECO:0000313" key="6">
    <source>
        <dbReference type="EMBL" id="HJB37523.1"/>
    </source>
</evidence>
<evidence type="ECO:0000256" key="3">
    <source>
        <dbReference type="ARBA" id="ARBA00023004"/>
    </source>
</evidence>
<evidence type="ECO:0000256" key="4">
    <source>
        <dbReference type="ARBA" id="ARBA00023014"/>
    </source>
</evidence>
<dbReference type="EMBL" id="DWXZ01000117">
    <property type="protein sequence ID" value="HJB37523.1"/>
    <property type="molecule type" value="Genomic_DNA"/>
</dbReference>
<keyword evidence="1" id="KW-0004">4Fe-4S</keyword>
<feature type="non-terminal residue" evidence="6">
    <location>
        <position position="344"/>
    </location>
</feature>
<dbReference type="GO" id="GO:0051539">
    <property type="term" value="F:4 iron, 4 sulfur cluster binding"/>
    <property type="evidence" value="ECO:0007669"/>
    <property type="project" value="UniProtKB-KW"/>
</dbReference>
<evidence type="ECO:0000259" key="5">
    <source>
        <dbReference type="PROSITE" id="PS51379"/>
    </source>
</evidence>
<organism evidence="6 7">
    <name type="scientific">Candidatus Acutalibacter ornithocaccae</name>
    <dbReference type="NCBI Taxonomy" id="2838416"/>
    <lineage>
        <taxon>Bacteria</taxon>
        <taxon>Bacillati</taxon>
        <taxon>Bacillota</taxon>
        <taxon>Clostridia</taxon>
        <taxon>Eubacteriales</taxon>
        <taxon>Acutalibacteraceae</taxon>
        <taxon>Acutalibacter</taxon>
    </lineage>
</organism>
<keyword evidence="2" id="KW-0479">Metal-binding</keyword>
<dbReference type="PANTHER" id="PTHR43687">
    <property type="entry name" value="ADENYLYLSULFATE REDUCTASE, BETA SUBUNIT"/>
    <property type="match status" value="1"/>
</dbReference>
<protein>
    <submittedName>
        <fullName evidence="6">DUF362 domain-containing protein</fullName>
    </submittedName>
</protein>
<feature type="domain" description="4Fe-4S ferredoxin-type" evidence="5">
    <location>
        <begin position="216"/>
        <end position="245"/>
    </location>
</feature>
<dbReference type="Proteomes" id="UP000824214">
    <property type="component" value="Unassembled WGS sequence"/>
</dbReference>
<dbReference type="InterPro" id="IPR007160">
    <property type="entry name" value="DUF362"/>
</dbReference>
<dbReference type="GO" id="GO:0046872">
    <property type="term" value="F:metal ion binding"/>
    <property type="evidence" value="ECO:0007669"/>
    <property type="project" value="UniProtKB-KW"/>
</dbReference>
<dbReference type="InterPro" id="IPR050572">
    <property type="entry name" value="Fe-S_Ferredoxin"/>
</dbReference>
<dbReference type="InterPro" id="IPR017900">
    <property type="entry name" value="4Fe4S_Fe_S_CS"/>
</dbReference>